<evidence type="ECO:0000256" key="2">
    <source>
        <dbReference type="ARBA" id="ARBA00022771"/>
    </source>
</evidence>
<dbReference type="Proteomes" id="UP000623467">
    <property type="component" value="Unassembled WGS sequence"/>
</dbReference>
<dbReference type="PROSITE" id="PS50865">
    <property type="entry name" value="ZF_MYND_2"/>
    <property type="match status" value="1"/>
</dbReference>
<name>A0A8H6Y1T4_9AGAR</name>
<dbReference type="Gene3D" id="6.10.140.2220">
    <property type="match status" value="1"/>
</dbReference>
<feature type="domain" description="MYND-type" evidence="5">
    <location>
        <begin position="431"/>
        <end position="473"/>
    </location>
</feature>
<evidence type="ECO:0000256" key="1">
    <source>
        <dbReference type="ARBA" id="ARBA00022723"/>
    </source>
</evidence>
<dbReference type="OrthoDB" id="265717at2759"/>
<dbReference type="GO" id="GO:0008270">
    <property type="term" value="F:zinc ion binding"/>
    <property type="evidence" value="ECO:0007669"/>
    <property type="project" value="UniProtKB-KW"/>
</dbReference>
<keyword evidence="1" id="KW-0479">Metal-binding</keyword>
<gene>
    <name evidence="6" type="ORF">MSAN_01624400</name>
</gene>
<keyword evidence="7" id="KW-1185">Reference proteome</keyword>
<proteinExistence type="predicted"/>
<evidence type="ECO:0000313" key="6">
    <source>
        <dbReference type="EMBL" id="KAF7350641.1"/>
    </source>
</evidence>
<sequence>MHPALHPDNLRRLPPPMRLVANAAISVDRAPADLRRVEKYLATATQAQAKWMLPVFYINLDTAELPDLDGFDMEAAPLNTVSAVSRALIALYSVFAIKSVDTAGPDLWVRVWPWARFLHFYRAQLPGMTPLNESDFCLSFLSFAGRRSEDPETSALIMATPWFWYMLAQAWIHLPTAIGLLGRMQACNDIGCFVVEEQVANPANMAQLVEGAGGTLSDLAGLVVSFIDDIVPGNDAGMDQMRINFLGNMFEFLGLVDPALQDPMRATGVLGPFGQALLARDIVPAVLKAVCSLSNSSATPALTALHSCFDLLASLFLSSDGYAKLPEAIDEGLLRALVISAQCPFADGVDQKYYKLHFTLLLPFSLVYHRFVSTLLTALDEITELICTPTFQQCAIYDTWKEFLSLALARLEVLAAFDSERASRNVKACDNLQCSKIDAKTAFRRCSGCQCFYYCSPLCQTTDWRHGGHREACMSYGKLLLSAKNDADSNARQRSFLRALVQHDYDKARGRLLYQQTLFMNAYPDKAFLTIHDYTDDLPKLETRSGTIFDEVEGFTGIEWNSILSRAAASGGKMGIHVAAIYDPHGTRRFVIPLRAQSSRVHDRQQQLAAETWDKKFVSDELCALLNSCEDADVTEVH</sequence>
<keyword evidence="3" id="KW-0862">Zinc</keyword>
<keyword evidence="2 4" id="KW-0863">Zinc-finger</keyword>
<evidence type="ECO:0000259" key="5">
    <source>
        <dbReference type="PROSITE" id="PS50865"/>
    </source>
</evidence>
<reference evidence="6" key="1">
    <citation type="submission" date="2020-05" db="EMBL/GenBank/DDBJ databases">
        <title>Mycena genomes resolve the evolution of fungal bioluminescence.</title>
        <authorList>
            <person name="Tsai I.J."/>
        </authorList>
    </citation>
    <scope>NUCLEOTIDE SEQUENCE</scope>
    <source>
        <strain evidence="6">160909Yilan</strain>
    </source>
</reference>
<evidence type="ECO:0000256" key="3">
    <source>
        <dbReference type="ARBA" id="ARBA00022833"/>
    </source>
</evidence>
<organism evidence="6 7">
    <name type="scientific">Mycena sanguinolenta</name>
    <dbReference type="NCBI Taxonomy" id="230812"/>
    <lineage>
        <taxon>Eukaryota</taxon>
        <taxon>Fungi</taxon>
        <taxon>Dikarya</taxon>
        <taxon>Basidiomycota</taxon>
        <taxon>Agaricomycotina</taxon>
        <taxon>Agaricomycetes</taxon>
        <taxon>Agaricomycetidae</taxon>
        <taxon>Agaricales</taxon>
        <taxon>Marasmiineae</taxon>
        <taxon>Mycenaceae</taxon>
        <taxon>Mycena</taxon>
    </lineage>
</organism>
<comment type="caution">
    <text evidence="6">The sequence shown here is derived from an EMBL/GenBank/DDBJ whole genome shotgun (WGS) entry which is preliminary data.</text>
</comment>
<dbReference type="AlphaFoldDB" id="A0A8H6Y1T4"/>
<evidence type="ECO:0000256" key="4">
    <source>
        <dbReference type="PROSITE-ProRule" id="PRU00134"/>
    </source>
</evidence>
<protein>
    <submittedName>
        <fullName evidence="6">MYND-type domain-containing protein</fullName>
    </submittedName>
</protein>
<accession>A0A8H6Y1T4</accession>
<dbReference type="InterPro" id="IPR002893">
    <property type="entry name" value="Znf_MYND"/>
</dbReference>
<dbReference type="EMBL" id="JACAZH010000014">
    <property type="protein sequence ID" value="KAF7350641.1"/>
    <property type="molecule type" value="Genomic_DNA"/>
</dbReference>
<evidence type="ECO:0000313" key="7">
    <source>
        <dbReference type="Proteomes" id="UP000623467"/>
    </source>
</evidence>
<dbReference type="SUPFAM" id="SSF144232">
    <property type="entry name" value="HIT/MYND zinc finger-like"/>
    <property type="match status" value="1"/>
</dbReference>